<sequence length="59" mass="6717">IVFRWPTAFFAIVLVLSNCCSKITDEMDEDEATMDVDALLELVFTIKLHCVRIVLETVV</sequence>
<comment type="caution">
    <text evidence="1">The sequence shown here is derived from an EMBL/GenBank/DDBJ whole genome shotgun (WGS) entry which is preliminary data.</text>
</comment>
<gene>
    <name evidence="1" type="ORF">DHETER_LOCUS12274</name>
</gene>
<accession>A0ACA9PIU1</accession>
<feature type="non-terminal residue" evidence="1">
    <location>
        <position position="59"/>
    </location>
</feature>
<reference evidence="1" key="1">
    <citation type="submission" date="2021-06" db="EMBL/GenBank/DDBJ databases">
        <authorList>
            <person name="Kallberg Y."/>
            <person name="Tangrot J."/>
            <person name="Rosling A."/>
        </authorList>
    </citation>
    <scope>NUCLEOTIDE SEQUENCE</scope>
    <source>
        <strain evidence="1">IL203A</strain>
    </source>
</reference>
<evidence type="ECO:0000313" key="2">
    <source>
        <dbReference type="Proteomes" id="UP000789702"/>
    </source>
</evidence>
<protein>
    <submittedName>
        <fullName evidence="1">2370_t:CDS:1</fullName>
    </submittedName>
</protein>
<keyword evidence="2" id="KW-1185">Reference proteome</keyword>
<proteinExistence type="predicted"/>
<organism evidence="1 2">
    <name type="scientific">Dentiscutata heterogama</name>
    <dbReference type="NCBI Taxonomy" id="1316150"/>
    <lineage>
        <taxon>Eukaryota</taxon>
        <taxon>Fungi</taxon>
        <taxon>Fungi incertae sedis</taxon>
        <taxon>Mucoromycota</taxon>
        <taxon>Glomeromycotina</taxon>
        <taxon>Glomeromycetes</taxon>
        <taxon>Diversisporales</taxon>
        <taxon>Gigasporaceae</taxon>
        <taxon>Dentiscutata</taxon>
    </lineage>
</organism>
<feature type="non-terminal residue" evidence="1">
    <location>
        <position position="1"/>
    </location>
</feature>
<dbReference type="Proteomes" id="UP000789702">
    <property type="component" value="Unassembled WGS sequence"/>
</dbReference>
<dbReference type="EMBL" id="CAJVPU010029599">
    <property type="protein sequence ID" value="CAG8711236.1"/>
    <property type="molecule type" value="Genomic_DNA"/>
</dbReference>
<evidence type="ECO:0000313" key="1">
    <source>
        <dbReference type="EMBL" id="CAG8711236.1"/>
    </source>
</evidence>
<name>A0ACA9PIU1_9GLOM</name>